<name>A0A4P9YTE8_9FUNG</name>
<dbReference type="Proteomes" id="UP000278143">
    <property type="component" value="Unassembled WGS sequence"/>
</dbReference>
<dbReference type="EMBL" id="KZ991231">
    <property type="protein sequence ID" value="RKP23187.1"/>
    <property type="molecule type" value="Genomic_DNA"/>
</dbReference>
<dbReference type="AlphaFoldDB" id="A0A4P9YTE8"/>
<sequence length="214" mass="22820">MHIDIHPDIAPLLLLLLFPLGHSTHRSRLTLLLLVSPICFHRAAAAAAATRAITKLPVVMSTTPVTLGWVTVQSDFADVLAELQQGKTSAESVWISCYNKGMDGSVHETIVLERAGKDANNVDIKAEGQRQIDVRVDACEISAIDISPGEALFVVGGDMPSSSQPQLGVGYMNPLGEQRTKLEGHKATVTSLQFFPSGQGITSTAIVARGRNVA</sequence>
<organism evidence="2 3">
    <name type="scientific">Syncephalis pseudoplumigaleata</name>
    <dbReference type="NCBI Taxonomy" id="1712513"/>
    <lineage>
        <taxon>Eukaryota</taxon>
        <taxon>Fungi</taxon>
        <taxon>Fungi incertae sedis</taxon>
        <taxon>Zoopagomycota</taxon>
        <taxon>Zoopagomycotina</taxon>
        <taxon>Zoopagomycetes</taxon>
        <taxon>Zoopagales</taxon>
        <taxon>Piptocephalidaceae</taxon>
        <taxon>Syncephalis</taxon>
    </lineage>
</organism>
<protein>
    <submittedName>
        <fullName evidence="2">Uncharacterized protein</fullName>
    </submittedName>
</protein>
<keyword evidence="1" id="KW-0732">Signal</keyword>
<feature type="signal peptide" evidence="1">
    <location>
        <begin position="1"/>
        <end position="23"/>
    </location>
</feature>
<dbReference type="OrthoDB" id="10257301at2759"/>
<gene>
    <name evidence="2" type="ORF">SYNPS1DRAFT_31101</name>
</gene>
<proteinExistence type="predicted"/>
<feature type="chain" id="PRO_5020820609" evidence="1">
    <location>
        <begin position="24"/>
        <end position="214"/>
    </location>
</feature>
<evidence type="ECO:0000313" key="3">
    <source>
        <dbReference type="Proteomes" id="UP000278143"/>
    </source>
</evidence>
<evidence type="ECO:0000313" key="2">
    <source>
        <dbReference type="EMBL" id="RKP23187.1"/>
    </source>
</evidence>
<evidence type="ECO:0000256" key="1">
    <source>
        <dbReference type="SAM" id="SignalP"/>
    </source>
</evidence>
<keyword evidence="3" id="KW-1185">Reference proteome</keyword>
<reference evidence="3" key="1">
    <citation type="journal article" date="2018" name="Nat. Microbiol.">
        <title>Leveraging single-cell genomics to expand the fungal tree of life.</title>
        <authorList>
            <person name="Ahrendt S.R."/>
            <person name="Quandt C.A."/>
            <person name="Ciobanu D."/>
            <person name="Clum A."/>
            <person name="Salamov A."/>
            <person name="Andreopoulos B."/>
            <person name="Cheng J.F."/>
            <person name="Woyke T."/>
            <person name="Pelin A."/>
            <person name="Henrissat B."/>
            <person name="Reynolds N.K."/>
            <person name="Benny G.L."/>
            <person name="Smith M.E."/>
            <person name="James T.Y."/>
            <person name="Grigoriev I.V."/>
        </authorList>
    </citation>
    <scope>NUCLEOTIDE SEQUENCE [LARGE SCALE GENOMIC DNA]</scope>
    <source>
        <strain evidence="3">Benny S71-1</strain>
    </source>
</reference>
<accession>A0A4P9YTE8</accession>